<keyword evidence="3" id="KW-1185">Reference proteome</keyword>
<comment type="caution">
    <text evidence="2">The sequence shown here is derived from an EMBL/GenBank/DDBJ whole genome shotgun (WGS) entry which is preliminary data.</text>
</comment>
<reference evidence="2 3" key="1">
    <citation type="submission" date="2024-10" db="EMBL/GenBank/DDBJ databases">
        <title>The Natural Products Discovery Center: Release of the First 8490 Sequenced Strains for Exploring Actinobacteria Biosynthetic Diversity.</title>
        <authorList>
            <person name="Kalkreuter E."/>
            <person name="Kautsar S.A."/>
            <person name="Yang D."/>
            <person name="Bader C.D."/>
            <person name="Teijaro C.N."/>
            <person name="Fluegel L."/>
            <person name="Davis C.M."/>
            <person name="Simpson J.R."/>
            <person name="Lauterbach L."/>
            <person name="Steele A.D."/>
            <person name="Gui C."/>
            <person name="Meng S."/>
            <person name="Li G."/>
            <person name="Viehrig K."/>
            <person name="Ye F."/>
            <person name="Su P."/>
            <person name="Kiefer A.F."/>
            <person name="Nichols A."/>
            <person name="Cepeda A.J."/>
            <person name="Yan W."/>
            <person name="Fan B."/>
            <person name="Jiang Y."/>
            <person name="Adhikari A."/>
            <person name="Zheng C.-J."/>
            <person name="Schuster L."/>
            <person name="Cowan T.M."/>
            <person name="Smanski M.J."/>
            <person name="Chevrette M.G."/>
            <person name="De Carvalho L.P.S."/>
            <person name="Shen B."/>
        </authorList>
    </citation>
    <scope>NUCLEOTIDE SEQUENCE [LARGE SCALE GENOMIC DNA]</scope>
    <source>
        <strain evidence="2 3">NPDC051599</strain>
    </source>
</reference>
<dbReference type="Proteomes" id="UP001612415">
    <property type="component" value="Unassembled WGS sequence"/>
</dbReference>
<evidence type="ECO:0000313" key="3">
    <source>
        <dbReference type="Proteomes" id="UP001612415"/>
    </source>
</evidence>
<evidence type="ECO:0000256" key="1">
    <source>
        <dbReference type="SAM" id="MobiDB-lite"/>
    </source>
</evidence>
<organism evidence="2 3">
    <name type="scientific">Streptomyces cellulosae</name>
    <dbReference type="NCBI Taxonomy" id="1968"/>
    <lineage>
        <taxon>Bacteria</taxon>
        <taxon>Bacillati</taxon>
        <taxon>Actinomycetota</taxon>
        <taxon>Actinomycetes</taxon>
        <taxon>Kitasatosporales</taxon>
        <taxon>Streptomycetaceae</taxon>
        <taxon>Streptomyces</taxon>
    </lineage>
</organism>
<dbReference type="EMBL" id="JBITDC010000036">
    <property type="protein sequence ID" value="MFI5681966.1"/>
    <property type="molecule type" value="Genomic_DNA"/>
</dbReference>
<accession>A0ABW7YHS3</accession>
<proteinExistence type="predicted"/>
<sequence length="65" mass="7483">MRVSPCEEHWRGAVADRFPEHLALWQATGDRSTETAWAEPASDRRYSGPRPCNYRTTPLMPPLTR</sequence>
<feature type="region of interest" description="Disordered" evidence="1">
    <location>
        <begin position="29"/>
        <end position="65"/>
    </location>
</feature>
<evidence type="ECO:0000313" key="2">
    <source>
        <dbReference type="EMBL" id="MFI5681966.1"/>
    </source>
</evidence>
<name>A0ABW7YHS3_STRCE</name>
<dbReference type="RefSeq" id="WP_398663063.1">
    <property type="nucleotide sequence ID" value="NZ_JBITDC010000036.1"/>
</dbReference>
<protein>
    <submittedName>
        <fullName evidence="2">Uncharacterized protein</fullName>
    </submittedName>
</protein>
<gene>
    <name evidence="2" type="ORF">ACIA8P_46710</name>
</gene>